<feature type="compositionally biased region" description="Low complexity" evidence="1">
    <location>
        <begin position="72"/>
        <end position="90"/>
    </location>
</feature>
<keyword evidence="2" id="KW-1185">Reference proteome</keyword>
<name>A0A914Y280_9BILA</name>
<evidence type="ECO:0000313" key="2">
    <source>
        <dbReference type="Proteomes" id="UP000887577"/>
    </source>
</evidence>
<reference evidence="3" key="1">
    <citation type="submission" date="2022-11" db="UniProtKB">
        <authorList>
            <consortium name="WormBaseParasite"/>
        </authorList>
    </citation>
    <scope>IDENTIFICATION</scope>
</reference>
<dbReference type="AlphaFoldDB" id="A0A914Y280"/>
<feature type="compositionally biased region" description="Polar residues" evidence="1">
    <location>
        <begin position="39"/>
        <end position="59"/>
    </location>
</feature>
<protein>
    <submittedName>
        <fullName evidence="3">Uncharacterized protein</fullName>
    </submittedName>
</protein>
<feature type="region of interest" description="Disordered" evidence="1">
    <location>
        <begin position="1"/>
        <end position="92"/>
    </location>
</feature>
<proteinExistence type="predicted"/>
<accession>A0A914Y280</accession>
<organism evidence="2 3">
    <name type="scientific">Panagrolaimus superbus</name>
    <dbReference type="NCBI Taxonomy" id="310955"/>
    <lineage>
        <taxon>Eukaryota</taxon>
        <taxon>Metazoa</taxon>
        <taxon>Ecdysozoa</taxon>
        <taxon>Nematoda</taxon>
        <taxon>Chromadorea</taxon>
        <taxon>Rhabditida</taxon>
        <taxon>Tylenchina</taxon>
        <taxon>Panagrolaimomorpha</taxon>
        <taxon>Panagrolaimoidea</taxon>
        <taxon>Panagrolaimidae</taxon>
        <taxon>Panagrolaimus</taxon>
    </lineage>
</organism>
<evidence type="ECO:0000313" key="3">
    <source>
        <dbReference type="WBParaSite" id="PSU_v2.g12889.t1"/>
    </source>
</evidence>
<dbReference type="WBParaSite" id="PSU_v2.g12889.t1">
    <property type="protein sequence ID" value="PSU_v2.g12889.t1"/>
    <property type="gene ID" value="PSU_v2.g12889"/>
</dbReference>
<evidence type="ECO:0000256" key="1">
    <source>
        <dbReference type="SAM" id="MobiDB-lite"/>
    </source>
</evidence>
<sequence>MKTTHALLTANFDTQSLPSVNSSNSPIKTSPHHPKDPNGQYSPPQTSSRPTQLIPATTNNPLPTSQPPQLPPQQQQHHQQQQQQPTMAQPMPNPAHLAELAQLAQRNLANGRPLTLEDMTALSRAATSSLPPMFHPSMFGLGGLGNIGTLGFPPSMAAFASTLVRKRDHDEDIREQLYPKTKTFRGKNLFFELL</sequence>
<dbReference type="Proteomes" id="UP000887577">
    <property type="component" value="Unplaced"/>
</dbReference>
<feature type="compositionally biased region" description="Polar residues" evidence="1">
    <location>
        <begin position="11"/>
        <end position="28"/>
    </location>
</feature>